<keyword evidence="1" id="KW-0732">Signal</keyword>
<protein>
    <recommendedName>
        <fullName evidence="5">Ecp2 effector protein domain-containing protein</fullName>
    </recommendedName>
</protein>
<dbReference type="Proteomes" id="UP001220256">
    <property type="component" value="Unassembled WGS sequence"/>
</dbReference>
<dbReference type="PhylomeDB" id="A0A167SLP9"/>
<dbReference type="PANTHER" id="PTHR35605:SF1">
    <property type="entry name" value="ECP2 EFFECTOR PROTEIN DOMAIN-CONTAINING PROTEIN-RELATED"/>
    <property type="match status" value="1"/>
</dbReference>
<accession>A0A167SLP9</accession>
<gene>
    <name evidence="3" type="ORF">EN45_058880</name>
    <name evidence="2" type="ORF">N7505_006619</name>
</gene>
<evidence type="ECO:0000256" key="1">
    <source>
        <dbReference type="SAM" id="SignalP"/>
    </source>
</evidence>
<evidence type="ECO:0008006" key="5">
    <source>
        <dbReference type="Google" id="ProtNLM"/>
    </source>
</evidence>
<evidence type="ECO:0000313" key="4">
    <source>
        <dbReference type="Proteomes" id="UP001220256"/>
    </source>
</evidence>
<dbReference type="EMBL" id="JAPVEB010000003">
    <property type="protein sequence ID" value="KAJ5270861.1"/>
    <property type="molecule type" value="Genomic_DNA"/>
</dbReference>
<keyword evidence="4" id="KW-1185">Reference proteome</keyword>
<reference evidence="2 4" key="3">
    <citation type="journal article" date="2023" name="IMA Fungus">
        <title>Comparative genomic study of the Penicillium genus elucidates a diverse pangenome and 15 lateral gene transfer events.</title>
        <authorList>
            <person name="Petersen C."/>
            <person name="Sorensen T."/>
            <person name="Nielsen M.R."/>
            <person name="Sondergaard T.E."/>
            <person name="Sorensen J.L."/>
            <person name="Fitzpatrick D.A."/>
            <person name="Frisvad J.C."/>
            <person name="Nielsen K.L."/>
        </authorList>
    </citation>
    <scope>NUCLEOTIDE SEQUENCE [LARGE SCALE GENOMIC DNA]</scope>
    <source>
        <strain evidence="2 4">IBT 3361</strain>
    </source>
</reference>
<reference evidence="3" key="1">
    <citation type="journal article" date="2014" name="Genome Announc.">
        <title>Complete sequencing and chromosome-scale genome assembly of the industrial progenitor strain P2niaD18 from the penicillin producer Penicillium chrysogenum.</title>
        <authorList>
            <person name="Specht T."/>
            <person name="Dahlmann T.A."/>
            <person name="Zadra I."/>
            <person name="Kurnsteiner H."/>
            <person name="Kuck U."/>
        </authorList>
    </citation>
    <scope>NUCLEOTIDE SEQUENCE [LARGE SCALE GENOMIC DNA]</scope>
    <source>
        <strain evidence="3">P2niaD18</strain>
    </source>
</reference>
<sequence>MKWQSTLFILGALSTQALGAKIMCNVDHDYADKGAIESGISYIRGLSGQPTAEANKCNRVSCSWGSGIYLCADDGKDHTLQNWGVLADATQAVLDSCGNDSGVKGRLMHEKGWGVAVQGAPC</sequence>
<proteinExistence type="predicted"/>
<dbReference type="AlphaFoldDB" id="A0A167SLP9"/>
<dbReference type="EMBL" id="CM002799">
    <property type="protein sequence ID" value="KZN87328.1"/>
    <property type="molecule type" value="Genomic_DNA"/>
</dbReference>
<reference evidence="2" key="2">
    <citation type="submission" date="2022-12" db="EMBL/GenBank/DDBJ databases">
        <authorList>
            <person name="Petersen C."/>
        </authorList>
    </citation>
    <scope>NUCLEOTIDE SEQUENCE</scope>
    <source>
        <strain evidence="2">IBT 3361</strain>
    </source>
</reference>
<name>A0A167SLP9_PENCH</name>
<feature type="chain" id="PRO_5007892284" description="Ecp2 effector protein domain-containing protein" evidence="1">
    <location>
        <begin position="20"/>
        <end position="122"/>
    </location>
</feature>
<evidence type="ECO:0000313" key="2">
    <source>
        <dbReference type="EMBL" id="KAJ5270861.1"/>
    </source>
</evidence>
<evidence type="ECO:0000313" key="3">
    <source>
        <dbReference type="EMBL" id="KZN87328.1"/>
    </source>
</evidence>
<dbReference type="Proteomes" id="UP000076449">
    <property type="component" value="Chromosome II"/>
</dbReference>
<feature type="signal peptide" evidence="1">
    <location>
        <begin position="1"/>
        <end position="19"/>
    </location>
</feature>
<dbReference type="PANTHER" id="PTHR35605">
    <property type="entry name" value="ECP2 EFFECTOR PROTEIN DOMAIN-CONTAINING PROTEIN-RELATED"/>
    <property type="match status" value="1"/>
</dbReference>
<organism evidence="3">
    <name type="scientific">Penicillium chrysogenum</name>
    <name type="common">Penicillium notatum</name>
    <dbReference type="NCBI Taxonomy" id="5076"/>
    <lineage>
        <taxon>Eukaryota</taxon>
        <taxon>Fungi</taxon>
        <taxon>Dikarya</taxon>
        <taxon>Ascomycota</taxon>
        <taxon>Pezizomycotina</taxon>
        <taxon>Eurotiomycetes</taxon>
        <taxon>Eurotiomycetidae</taxon>
        <taxon>Eurotiales</taxon>
        <taxon>Aspergillaceae</taxon>
        <taxon>Penicillium</taxon>
        <taxon>Penicillium chrysogenum species complex</taxon>
    </lineage>
</organism>